<feature type="compositionally biased region" description="Low complexity" evidence="5">
    <location>
        <begin position="14"/>
        <end position="31"/>
    </location>
</feature>
<dbReference type="PROSITE" id="PS51635">
    <property type="entry name" value="PNPLA"/>
    <property type="match status" value="1"/>
</dbReference>
<sequence>MPKIAATPRKSPRRAGAAAPRRASRAAPPKPRIGLALAGGGPLAAVYEIGALAALEEAVEGLDLNDAKIYVGVSAGGIIAAGLANGVTPHQMCRLFIESDVDAVDGAILFKPETLLRPALKEFGKRMSAAPGLFASALFHYVSRRGTLAASFERLKELLPAGFFSGDAIGDFLAATFSQAGRSNDFRKLRRKLVIVATDLDTGKAVRFGTPGWDSMPISVAVQASSAVPGLFPPVEVDGHHFVDGALRKTMHASIALEEGVDLLLCVNPIVPYNARFQEGARKLANGGLLDVLSQTLRSILHSRLETGLASYQISHPEVDIVLFQPSEDDAELFFTNIFSYNNRRRMCEQAYQNTRLMLWEQRDTLGPKLARHGMRLKLSVLSDTSLSLVSQKPARKATTRLDNVLNDLERYLKVAHGHSTHGSF</sequence>
<evidence type="ECO:0000256" key="5">
    <source>
        <dbReference type="SAM" id="MobiDB-lite"/>
    </source>
</evidence>
<dbReference type="GO" id="GO:0016787">
    <property type="term" value="F:hydrolase activity"/>
    <property type="evidence" value="ECO:0007669"/>
    <property type="project" value="UniProtKB-UniRule"/>
</dbReference>
<dbReference type="RefSeq" id="WP_182218421.1">
    <property type="nucleotide sequence ID" value="NZ_JACEZS010000010.1"/>
</dbReference>
<dbReference type="InterPro" id="IPR002641">
    <property type="entry name" value="PNPLA_dom"/>
</dbReference>
<protein>
    <submittedName>
        <fullName evidence="7">Patatin-like phospholipase family protein</fullName>
    </submittedName>
</protein>
<reference evidence="7 8" key="1">
    <citation type="submission" date="2020-07" db="EMBL/GenBank/DDBJ databases">
        <title>Novel species isolated from subtropical streams in China.</title>
        <authorList>
            <person name="Lu H."/>
        </authorList>
    </citation>
    <scope>NUCLEOTIDE SEQUENCE [LARGE SCALE GENOMIC DNA]</scope>
    <source>
        <strain evidence="7 8">FT3S</strain>
    </source>
</reference>
<dbReference type="Pfam" id="PF01734">
    <property type="entry name" value="Patatin"/>
    <property type="match status" value="1"/>
</dbReference>
<dbReference type="InterPro" id="IPR016035">
    <property type="entry name" value="Acyl_Trfase/lysoPLipase"/>
</dbReference>
<comment type="caution">
    <text evidence="4">Lacks conserved residue(s) required for the propagation of feature annotation.</text>
</comment>
<keyword evidence="2 4" id="KW-0442">Lipid degradation</keyword>
<name>A0A7W2EI78_9BURK</name>
<evidence type="ECO:0000313" key="8">
    <source>
        <dbReference type="Proteomes" id="UP000566711"/>
    </source>
</evidence>
<dbReference type="EMBL" id="JACEZS010000010">
    <property type="protein sequence ID" value="MBA5606399.1"/>
    <property type="molecule type" value="Genomic_DNA"/>
</dbReference>
<dbReference type="SUPFAM" id="SSF52151">
    <property type="entry name" value="FabD/lysophospholipase-like"/>
    <property type="match status" value="1"/>
</dbReference>
<comment type="caution">
    <text evidence="7">The sequence shown here is derived from an EMBL/GenBank/DDBJ whole genome shotgun (WGS) entry which is preliminary data.</text>
</comment>
<gene>
    <name evidence="7" type="ORF">H3H36_13660</name>
</gene>
<dbReference type="InterPro" id="IPR050301">
    <property type="entry name" value="NTE"/>
</dbReference>
<feature type="domain" description="PNPLA" evidence="6">
    <location>
        <begin position="36"/>
        <end position="257"/>
    </location>
</feature>
<dbReference type="PANTHER" id="PTHR14226">
    <property type="entry name" value="NEUROPATHY TARGET ESTERASE/SWISS CHEESE D.MELANOGASTER"/>
    <property type="match status" value="1"/>
</dbReference>
<evidence type="ECO:0000256" key="3">
    <source>
        <dbReference type="ARBA" id="ARBA00023098"/>
    </source>
</evidence>
<feature type="short sequence motif" description="GXSXG" evidence="4">
    <location>
        <begin position="72"/>
        <end position="76"/>
    </location>
</feature>
<feature type="region of interest" description="Disordered" evidence="5">
    <location>
        <begin position="1"/>
        <end position="31"/>
    </location>
</feature>
<dbReference type="AlphaFoldDB" id="A0A7W2EI78"/>
<keyword evidence="3 4" id="KW-0443">Lipid metabolism</keyword>
<dbReference type="Gene3D" id="3.40.1090.10">
    <property type="entry name" value="Cytosolic phospholipase A2 catalytic domain"/>
    <property type="match status" value="2"/>
</dbReference>
<evidence type="ECO:0000259" key="6">
    <source>
        <dbReference type="PROSITE" id="PS51635"/>
    </source>
</evidence>
<keyword evidence="1 4" id="KW-0378">Hydrolase</keyword>
<dbReference type="Proteomes" id="UP000566711">
    <property type="component" value="Unassembled WGS sequence"/>
</dbReference>
<evidence type="ECO:0000256" key="4">
    <source>
        <dbReference type="PROSITE-ProRule" id="PRU01161"/>
    </source>
</evidence>
<organism evidence="7 8">
    <name type="scientific">Rugamonas fusca</name>
    <dbReference type="NCBI Taxonomy" id="2758568"/>
    <lineage>
        <taxon>Bacteria</taxon>
        <taxon>Pseudomonadati</taxon>
        <taxon>Pseudomonadota</taxon>
        <taxon>Betaproteobacteria</taxon>
        <taxon>Burkholderiales</taxon>
        <taxon>Oxalobacteraceae</taxon>
        <taxon>Telluria group</taxon>
        <taxon>Rugamonas</taxon>
    </lineage>
</organism>
<evidence type="ECO:0000313" key="7">
    <source>
        <dbReference type="EMBL" id="MBA5606399.1"/>
    </source>
</evidence>
<evidence type="ECO:0000256" key="1">
    <source>
        <dbReference type="ARBA" id="ARBA00022801"/>
    </source>
</evidence>
<evidence type="ECO:0000256" key="2">
    <source>
        <dbReference type="ARBA" id="ARBA00022963"/>
    </source>
</evidence>
<dbReference type="PANTHER" id="PTHR14226:SF57">
    <property type="entry name" value="BLR7027 PROTEIN"/>
    <property type="match status" value="1"/>
</dbReference>
<accession>A0A7W2EI78</accession>
<proteinExistence type="predicted"/>
<feature type="active site" description="Proton acceptor" evidence="4">
    <location>
        <position position="244"/>
    </location>
</feature>
<keyword evidence="8" id="KW-1185">Reference proteome</keyword>
<dbReference type="GO" id="GO:0016042">
    <property type="term" value="P:lipid catabolic process"/>
    <property type="evidence" value="ECO:0007669"/>
    <property type="project" value="UniProtKB-UniRule"/>
</dbReference>
<feature type="short sequence motif" description="DGA/G" evidence="4">
    <location>
        <begin position="244"/>
        <end position="246"/>
    </location>
</feature>
<feature type="active site" description="Nucleophile" evidence="4">
    <location>
        <position position="74"/>
    </location>
</feature>